<organism evidence="1 2">
    <name type="scientific">Tritrichomonas foetus</name>
    <dbReference type="NCBI Taxonomy" id="1144522"/>
    <lineage>
        <taxon>Eukaryota</taxon>
        <taxon>Metamonada</taxon>
        <taxon>Parabasalia</taxon>
        <taxon>Tritrichomonadida</taxon>
        <taxon>Tritrichomonadidae</taxon>
        <taxon>Tritrichomonas</taxon>
    </lineage>
</organism>
<accession>A0A1J4KD98</accession>
<dbReference type="RefSeq" id="XP_068362545.1">
    <property type="nucleotide sequence ID" value="XM_068502096.1"/>
</dbReference>
<evidence type="ECO:0000313" key="1">
    <source>
        <dbReference type="EMBL" id="OHT09409.1"/>
    </source>
</evidence>
<dbReference type="VEuPathDB" id="TrichDB:TRFO_21627"/>
<dbReference type="AlphaFoldDB" id="A0A1J4KD98"/>
<name>A0A1J4KD98_9EUKA</name>
<sequence length="808" mass="93196">MERVQFIESLIIGMNSGMGQDATMCDNQLREWTESDFVISDSIYLLTNATNPLVKNMVMTVIRNCIKTRKKPLQPDELNNLATFLTNFTVTHILEKDQAPWFRFALISLADIAVLSKDLPIVEIFGYYPIDVQMSIATYYFEEWLSKFYTKFINQSYYPVPEIILRYVNDMLRSQPVSIQWMNLYHCFALGLENFQPLLPYIPKLIEATKIIDLSATMIEHISTVLNFDMTKGPDEYHFAIANISIHLSSVLREAAAQDPMESKYAVNLILLWMAVWSLEDSEEYFFKPDFINITVSLINEFTLAENIMVTSAQITKDIELWPALLIASMRFCENFSEDCPVASFAVNVLELVLTGLNFGVELSSIHEKLNNFYKASENLLNAYFMNPNIKFPSILLIIGYLNSSIPQQIQEAYCTNFQSFNAPPETQIYFAQSFVSKDEKYLPAFVNVFTTFFNDYPHECSLGFYKLICVFPVSLNPEVVERLSFYMTNIPFIQQEFLIPSIIILLMHLPNDDAAKYYTSVGNTIITAFAEAMQNKNNLLAFFDMMHKILEKLPNINFNSESFKLFENFGQQIFEFISRNLSNVWLDPSKEIQHYLSQFLFEFFHMNFIANPRNVAAWLNQIIAIAPCPSHLTLLYFLRDFIQVMPNVCEFIRNLDPSKRDFLYELLPSLQSIAMEWDNNYWNLIPPQIPFAEMMDEDRGISSLACTALMELLPSQPVEFHMQVLQTIINAMVNVYKNPAFKELAELIIKLKEFINPAMILEAINSATPMASEEQEAFIRCISVPNENSVNDLKDILTKLLARKNCI</sequence>
<comment type="caution">
    <text evidence="1">The sequence shown here is derived from an EMBL/GenBank/DDBJ whole genome shotgun (WGS) entry which is preliminary data.</text>
</comment>
<dbReference type="GeneID" id="94836800"/>
<dbReference type="SUPFAM" id="SSF48371">
    <property type="entry name" value="ARM repeat"/>
    <property type="match status" value="1"/>
</dbReference>
<gene>
    <name evidence="1" type="ORF">TRFO_21627</name>
</gene>
<evidence type="ECO:0000313" key="2">
    <source>
        <dbReference type="Proteomes" id="UP000179807"/>
    </source>
</evidence>
<evidence type="ECO:0008006" key="3">
    <source>
        <dbReference type="Google" id="ProtNLM"/>
    </source>
</evidence>
<dbReference type="InterPro" id="IPR016024">
    <property type="entry name" value="ARM-type_fold"/>
</dbReference>
<proteinExistence type="predicted"/>
<keyword evidence="2" id="KW-1185">Reference proteome</keyword>
<dbReference type="EMBL" id="MLAK01000639">
    <property type="protein sequence ID" value="OHT09409.1"/>
    <property type="molecule type" value="Genomic_DNA"/>
</dbReference>
<dbReference type="Proteomes" id="UP000179807">
    <property type="component" value="Unassembled WGS sequence"/>
</dbReference>
<protein>
    <recommendedName>
        <fullName evidence="3">Importin N-terminal domain-containing protein</fullName>
    </recommendedName>
</protein>
<reference evidence="1" key="1">
    <citation type="submission" date="2016-10" db="EMBL/GenBank/DDBJ databases">
        <authorList>
            <person name="Benchimol M."/>
            <person name="Almeida L.G."/>
            <person name="Vasconcelos A.T."/>
            <person name="Perreira-Neves A."/>
            <person name="Rosa I.A."/>
            <person name="Tasca T."/>
            <person name="Bogo M.R."/>
            <person name="de Souza W."/>
        </authorList>
    </citation>
    <scope>NUCLEOTIDE SEQUENCE [LARGE SCALE GENOMIC DNA]</scope>
    <source>
        <strain evidence="1">K</strain>
    </source>
</reference>